<evidence type="ECO:0000259" key="1">
    <source>
        <dbReference type="PROSITE" id="PS50914"/>
    </source>
</evidence>
<feature type="domain" description="BON" evidence="1">
    <location>
        <begin position="20"/>
        <end position="88"/>
    </location>
</feature>
<dbReference type="Proteomes" id="UP001560019">
    <property type="component" value="Unassembled WGS sequence"/>
</dbReference>
<dbReference type="EMBL" id="JBEHHI010000003">
    <property type="protein sequence ID" value="MEX5730001.1"/>
    <property type="molecule type" value="Genomic_DNA"/>
</dbReference>
<dbReference type="SUPFAM" id="SSF54106">
    <property type="entry name" value="LysM domain"/>
    <property type="match status" value="1"/>
</dbReference>
<gene>
    <name evidence="3" type="ORF">Ga0609869_003354</name>
</gene>
<proteinExistence type="predicted"/>
<dbReference type="CDD" id="cd00118">
    <property type="entry name" value="LysM"/>
    <property type="match status" value="1"/>
</dbReference>
<evidence type="ECO:0000259" key="2">
    <source>
        <dbReference type="PROSITE" id="PS51782"/>
    </source>
</evidence>
<keyword evidence="4" id="KW-1185">Reference proteome</keyword>
<comment type="caution">
    <text evidence="3">The sequence shown here is derived from an EMBL/GenBank/DDBJ whole genome shotgun (WGS) entry which is preliminary data.</text>
</comment>
<organism evidence="3 4">
    <name type="scientific">Rhodovulum iodosum</name>
    <dbReference type="NCBI Taxonomy" id="68291"/>
    <lineage>
        <taxon>Bacteria</taxon>
        <taxon>Pseudomonadati</taxon>
        <taxon>Pseudomonadota</taxon>
        <taxon>Alphaproteobacteria</taxon>
        <taxon>Rhodobacterales</taxon>
        <taxon>Paracoccaceae</taxon>
        <taxon>Rhodovulum</taxon>
    </lineage>
</organism>
<dbReference type="InterPro" id="IPR036779">
    <property type="entry name" value="LysM_dom_sf"/>
</dbReference>
<dbReference type="PANTHER" id="PTHR34700:SF8">
    <property type="entry name" value="POTASSIUM BINDING PROTEIN KBP"/>
    <property type="match status" value="1"/>
</dbReference>
<dbReference type="RefSeq" id="WP_125403655.1">
    <property type="nucleotide sequence ID" value="NZ_JBEHHI010000003.1"/>
</dbReference>
<feature type="domain" description="LysM" evidence="2">
    <location>
        <begin position="90"/>
        <end position="139"/>
    </location>
</feature>
<sequence length="142" mass="15326">MGLWKFMKNAGKKLSGRAEAAEAPSEEELKKEISDLGLDAEGLDIKVEGDKVKVTGTPKSQEAKEKVILAVGNVDGVAEVEDEVSGDEPVFHTVEKGDSLWAIAEKTLGSGARYTEIFEANKPMLTDPDKIYPGQVLRIPQA</sequence>
<dbReference type="Gene3D" id="3.10.350.10">
    <property type="entry name" value="LysM domain"/>
    <property type="match status" value="1"/>
</dbReference>
<dbReference type="PANTHER" id="PTHR34700">
    <property type="entry name" value="POTASSIUM BINDING PROTEIN KBP"/>
    <property type="match status" value="1"/>
</dbReference>
<dbReference type="InterPro" id="IPR052196">
    <property type="entry name" value="Bact_Kbp"/>
</dbReference>
<dbReference type="Pfam" id="PF01476">
    <property type="entry name" value="LysM"/>
    <property type="match status" value="1"/>
</dbReference>
<evidence type="ECO:0000313" key="4">
    <source>
        <dbReference type="Proteomes" id="UP001560019"/>
    </source>
</evidence>
<reference evidence="3 4" key="1">
    <citation type="submission" date="2024-06" db="EMBL/GenBank/DDBJ databases">
        <title>Genome of Rhodovulum iodosum, a marine photoferrotroph.</title>
        <authorList>
            <person name="Bianchini G."/>
            <person name="Nikeleit V."/>
            <person name="Kappler A."/>
            <person name="Bryce C."/>
            <person name="Sanchez-Baracaldo P."/>
        </authorList>
    </citation>
    <scope>NUCLEOTIDE SEQUENCE [LARGE SCALE GENOMIC DNA]</scope>
    <source>
        <strain evidence="3 4">UT/N1</strain>
    </source>
</reference>
<dbReference type="PROSITE" id="PS50914">
    <property type="entry name" value="BON"/>
    <property type="match status" value="1"/>
</dbReference>
<protein>
    <submittedName>
        <fullName evidence="3">Nucleoid-associated protein YgaU</fullName>
    </submittedName>
</protein>
<dbReference type="InterPro" id="IPR018392">
    <property type="entry name" value="LysM"/>
</dbReference>
<dbReference type="NCBIfam" id="NF008399">
    <property type="entry name" value="PRK11198.1"/>
    <property type="match status" value="1"/>
</dbReference>
<dbReference type="PROSITE" id="PS51782">
    <property type="entry name" value="LYSM"/>
    <property type="match status" value="1"/>
</dbReference>
<dbReference type="SMART" id="SM00257">
    <property type="entry name" value="LysM"/>
    <property type="match status" value="1"/>
</dbReference>
<accession>A0ABV3XX99</accession>
<dbReference type="InterPro" id="IPR007055">
    <property type="entry name" value="BON_dom"/>
</dbReference>
<name>A0ABV3XX99_9RHOB</name>
<dbReference type="Pfam" id="PF04972">
    <property type="entry name" value="BON"/>
    <property type="match status" value="1"/>
</dbReference>
<evidence type="ECO:0000313" key="3">
    <source>
        <dbReference type="EMBL" id="MEX5730001.1"/>
    </source>
</evidence>